<gene>
    <name evidence="2" type="ORF">V1264_005998</name>
</gene>
<organism evidence="2 3">
    <name type="scientific">Littorina saxatilis</name>
    <dbReference type="NCBI Taxonomy" id="31220"/>
    <lineage>
        <taxon>Eukaryota</taxon>
        <taxon>Metazoa</taxon>
        <taxon>Spiralia</taxon>
        <taxon>Lophotrochozoa</taxon>
        <taxon>Mollusca</taxon>
        <taxon>Gastropoda</taxon>
        <taxon>Caenogastropoda</taxon>
        <taxon>Littorinimorpha</taxon>
        <taxon>Littorinoidea</taxon>
        <taxon>Littorinidae</taxon>
        <taxon>Littorina</taxon>
    </lineage>
</organism>
<name>A0AAN9AWQ5_9CAEN</name>
<protein>
    <recommendedName>
        <fullName evidence="1">Fibronectin type-III domain-containing protein</fullName>
    </recommendedName>
</protein>
<dbReference type="Pfam" id="PF00041">
    <property type="entry name" value="fn3"/>
    <property type="match status" value="1"/>
</dbReference>
<dbReference type="PROSITE" id="PS50853">
    <property type="entry name" value="FN3"/>
    <property type="match status" value="1"/>
</dbReference>
<proteinExistence type="predicted"/>
<keyword evidence="3" id="KW-1185">Reference proteome</keyword>
<comment type="caution">
    <text evidence="2">The sequence shown here is derived from an EMBL/GenBank/DDBJ whole genome shotgun (WGS) entry which is preliminary data.</text>
</comment>
<dbReference type="InterPro" id="IPR036116">
    <property type="entry name" value="FN3_sf"/>
</dbReference>
<feature type="domain" description="Fibronectin type-III" evidence="1">
    <location>
        <begin position="8"/>
        <end position="98"/>
    </location>
</feature>
<dbReference type="InterPro" id="IPR003961">
    <property type="entry name" value="FN3_dom"/>
</dbReference>
<sequence length="501" mass="57405">MAAAGSYKLGAPEITCTSKRSVTLKWTAPQTPVTGYKIQYRRWNCTDQNWQTIQGRARTCTITGLQGSPEEYEFCVAAVRGGVTGPFSVPVPCNICRDIHSQRTETITLASRLDDLIAKGSQKKVQEFYKYVNSFLNEKGGTIVIHACNLNALEQFDQKVDKKLNELIPDGSLFQNKYERSYFDRNHLVYRIKPSDKNRPLSTLDFKTKVSSNKGNEPPSYTQMTFLIDSFCKNDESSDDSDSECEFVFKEGEEVFIRRETWDEPFQENLRTQAKLVPTSSMSDLVNYCWDKLKEYISSFTKIRQSCSIFFGVGEYKEIIPEWVVSEPDCVELTPLGKQDTWRIWETPQRTGGTQEQANQQLQVYFVSKAAKTKELQTGKFKTVAVTSSKQTHCSFKDAIERKANEELKWVGQEEPRQLLQFAFHPLKDAQHPDYCVLEITIGYYHGLCFYDKEGPELYRCEFQKTGTNGASLMRIKYEEWVKSYNGNAHASLTEQSYSAV</sequence>
<dbReference type="SMART" id="SM00060">
    <property type="entry name" value="FN3"/>
    <property type="match status" value="1"/>
</dbReference>
<dbReference type="AlphaFoldDB" id="A0AAN9AWQ5"/>
<evidence type="ECO:0000313" key="2">
    <source>
        <dbReference type="EMBL" id="KAK7094437.1"/>
    </source>
</evidence>
<dbReference type="Proteomes" id="UP001374579">
    <property type="component" value="Unassembled WGS sequence"/>
</dbReference>
<accession>A0AAN9AWQ5</accession>
<dbReference type="CDD" id="cd00063">
    <property type="entry name" value="FN3"/>
    <property type="match status" value="1"/>
</dbReference>
<dbReference type="InterPro" id="IPR013783">
    <property type="entry name" value="Ig-like_fold"/>
</dbReference>
<evidence type="ECO:0000259" key="1">
    <source>
        <dbReference type="PROSITE" id="PS50853"/>
    </source>
</evidence>
<evidence type="ECO:0000313" key="3">
    <source>
        <dbReference type="Proteomes" id="UP001374579"/>
    </source>
</evidence>
<dbReference type="Gene3D" id="2.60.40.10">
    <property type="entry name" value="Immunoglobulins"/>
    <property type="match status" value="1"/>
</dbReference>
<reference evidence="2 3" key="1">
    <citation type="submission" date="2024-02" db="EMBL/GenBank/DDBJ databases">
        <title>Chromosome-scale genome assembly of the rough periwinkle Littorina saxatilis.</title>
        <authorList>
            <person name="De Jode A."/>
            <person name="Faria R."/>
            <person name="Formenti G."/>
            <person name="Sims Y."/>
            <person name="Smith T.P."/>
            <person name="Tracey A."/>
            <person name="Wood J.M.D."/>
            <person name="Zagrodzka Z.B."/>
            <person name="Johannesson K."/>
            <person name="Butlin R.K."/>
            <person name="Leder E.H."/>
        </authorList>
    </citation>
    <scope>NUCLEOTIDE SEQUENCE [LARGE SCALE GENOMIC DNA]</scope>
    <source>
        <strain evidence="2">Snail1</strain>
        <tissue evidence="2">Muscle</tissue>
    </source>
</reference>
<dbReference type="EMBL" id="JBAMIC010000018">
    <property type="protein sequence ID" value="KAK7094437.1"/>
    <property type="molecule type" value="Genomic_DNA"/>
</dbReference>
<dbReference type="SUPFAM" id="SSF49265">
    <property type="entry name" value="Fibronectin type III"/>
    <property type="match status" value="1"/>
</dbReference>